<keyword evidence="2" id="KW-1185">Reference proteome</keyword>
<sequence length="29" mass="3136">MLDLLIQNGLIFDGLSSASMREDIGIKKG</sequence>
<protein>
    <submittedName>
        <fullName evidence="1">Uncharacterized protein</fullName>
    </submittedName>
</protein>
<evidence type="ECO:0000313" key="2">
    <source>
        <dbReference type="Proteomes" id="UP001153719"/>
    </source>
</evidence>
<organism evidence="1 2">
    <name type="scientific">Planktothrix pseudagardhii</name>
    <dbReference type="NCBI Taxonomy" id="132604"/>
    <lineage>
        <taxon>Bacteria</taxon>
        <taxon>Bacillati</taxon>
        <taxon>Cyanobacteriota</taxon>
        <taxon>Cyanophyceae</taxon>
        <taxon>Oscillatoriophycideae</taxon>
        <taxon>Oscillatoriales</taxon>
        <taxon>Microcoleaceae</taxon>
        <taxon>Planktothrix</taxon>
    </lineage>
</organism>
<name>A0A9W4CJX4_9CYAN</name>
<dbReference type="Gene3D" id="2.30.40.10">
    <property type="entry name" value="Urease, subunit C, domain 1"/>
    <property type="match status" value="1"/>
</dbReference>
<gene>
    <name evidence="1" type="ORF">NO713_01119</name>
</gene>
<dbReference type="Proteomes" id="UP001153719">
    <property type="component" value="Chromosome"/>
</dbReference>
<dbReference type="EMBL" id="LR882967">
    <property type="protein sequence ID" value="CAD5928289.1"/>
    <property type="molecule type" value="Genomic_DNA"/>
</dbReference>
<evidence type="ECO:0000313" key="1">
    <source>
        <dbReference type="EMBL" id="CAD5928289.1"/>
    </source>
</evidence>
<proteinExistence type="predicted"/>
<dbReference type="AlphaFoldDB" id="A0A9W4CJX4"/>
<reference evidence="1" key="1">
    <citation type="submission" date="2020-09" db="EMBL/GenBank/DDBJ databases">
        <authorList>
            <person name="Blom J."/>
        </authorList>
    </citation>
    <scope>NUCLEOTIDE SEQUENCE</scope>
    <source>
        <strain evidence="1">No.713</strain>
    </source>
</reference>
<dbReference type="GO" id="GO:0016810">
    <property type="term" value="F:hydrolase activity, acting on carbon-nitrogen (but not peptide) bonds"/>
    <property type="evidence" value="ECO:0007669"/>
    <property type="project" value="InterPro"/>
</dbReference>
<accession>A0A9W4CJX4</accession>
<dbReference type="KEGG" id="ppsu:NO713_01119"/>
<dbReference type="InterPro" id="IPR011059">
    <property type="entry name" value="Metal-dep_hydrolase_composite"/>
</dbReference>